<evidence type="ECO:0000256" key="5">
    <source>
        <dbReference type="ARBA" id="ARBA00022989"/>
    </source>
</evidence>
<evidence type="ECO:0000256" key="1">
    <source>
        <dbReference type="ARBA" id="ARBA00004167"/>
    </source>
</evidence>
<dbReference type="InterPro" id="IPR018625">
    <property type="entry name" value="Pet100"/>
</dbReference>
<dbReference type="PANTHER" id="PTHR33968:SF1">
    <property type="entry name" value="PROTEIN PET100 HOMOLOG, MITOCHONDRIAL"/>
    <property type="match status" value="1"/>
</dbReference>
<keyword evidence="3 9" id="KW-0812">Transmembrane</keyword>
<protein>
    <submittedName>
        <fullName evidence="10">Uncharacterized protein</fullName>
    </submittedName>
</protein>
<feature type="transmembrane region" description="Helical" evidence="9">
    <location>
        <begin position="16"/>
        <end position="34"/>
    </location>
</feature>
<evidence type="ECO:0000256" key="8">
    <source>
        <dbReference type="ARBA" id="ARBA00038077"/>
    </source>
</evidence>
<organism evidence="10 11">
    <name type="scientific">Pristionchus fissidentatus</name>
    <dbReference type="NCBI Taxonomy" id="1538716"/>
    <lineage>
        <taxon>Eukaryota</taxon>
        <taxon>Metazoa</taxon>
        <taxon>Ecdysozoa</taxon>
        <taxon>Nematoda</taxon>
        <taxon>Chromadorea</taxon>
        <taxon>Rhabditida</taxon>
        <taxon>Rhabditina</taxon>
        <taxon>Diplogasteromorpha</taxon>
        <taxon>Diplogasteroidea</taxon>
        <taxon>Neodiplogasteridae</taxon>
        <taxon>Pristionchus</taxon>
    </lineage>
</organism>
<keyword evidence="11" id="KW-1185">Reference proteome</keyword>
<feature type="non-terminal residue" evidence="10">
    <location>
        <position position="1"/>
    </location>
</feature>
<dbReference type="GO" id="GO:0051082">
    <property type="term" value="F:unfolded protein binding"/>
    <property type="evidence" value="ECO:0007669"/>
    <property type="project" value="TreeGrafter"/>
</dbReference>
<reference evidence="10" key="1">
    <citation type="submission" date="2023-10" db="EMBL/GenBank/DDBJ databases">
        <title>Genome assembly of Pristionchus species.</title>
        <authorList>
            <person name="Yoshida K."/>
            <person name="Sommer R.J."/>
        </authorList>
    </citation>
    <scope>NUCLEOTIDE SEQUENCE</scope>
    <source>
        <strain evidence="10">RS5133</strain>
    </source>
</reference>
<keyword evidence="7 9" id="KW-0472">Membrane</keyword>
<keyword evidence="5 9" id="KW-1133">Transmembrane helix</keyword>
<evidence type="ECO:0000313" key="11">
    <source>
        <dbReference type="Proteomes" id="UP001432322"/>
    </source>
</evidence>
<evidence type="ECO:0000256" key="4">
    <source>
        <dbReference type="ARBA" id="ARBA00022946"/>
    </source>
</evidence>
<name>A0AAV5V2M9_9BILA</name>
<dbReference type="GO" id="GO:0005743">
    <property type="term" value="C:mitochondrial inner membrane"/>
    <property type="evidence" value="ECO:0007669"/>
    <property type="project" value="TreeGrafter"/>
</dbReference>
<evidence type="ECO:0000256" key="6">
    <source>
        <dbReference type="ARBA" id="ARBA00023128"/>
    </source>
</evidence>
<keyword evidence="4" id="KW-0809">Transit peptide</keyword>
<comment type="similarity">
    <text evidence="8">Belongs to the PET100 family.</text>
</comment>
<dbReference type="EMBL" id="BTSY01000002">
    <property type="protein sequence ID" value="GMT13067.1"/>
    <property type="molecule type" value="Genomic_DNA"/>
</dbReference>
<dbReference type="PANTHER" id="PTHR33968">
    <property type="entry name" value="PROTEIN PET100 HOMOLOG, MITOCHONDRIAL"/>
    <property type="match status" value="1"/>
</dbReference>
<proteinExistence type="inferred from homology"/>
<evidence type="ECO:0000256" key="3">
    <source>
        <dbReference type="ARBA" id="ARBA00022692"/>
    </source>
</evidence>
<comment type="subcellular location">
    <subcellularLocation>
        <location evidence="1">Membrane</location>
        <topology evidence="1">Single-pass membrane protein</topology>
    </subcellularLocation>
    <subcellularLocation>
        <location evidence="2">Mitochondrion membrane</location>
    </subcellularLocation>
</comment>
<dbReference type="Pfam" id="PF09803">
    <property type="entry name" value="Pet100"/>
    <property type="match status" value="1"/>
</dbReference>
<dbReference type="AlphaFoldDB" id="A0AAV5V2M9"/>
<dbReference type="GO" id="GO:0033617">
    <property type="term" value="P:mitochondrial respiratory chain complex IV assembly"/>
    <property type="evidence" value="ECO:0007669"/>
    <property type="project" value="InterPro"/>
</dbReference>
<evidence type="ECO:0000256" key="9">
    <source>
        <dbReference type="SAM" id="Phobius"/>
    </source>
</evidence>
<evidence type="ECO:0000256" key="2">
    <source>
        <dbReference type="ARBA" id="ARBA00004325"/>
    </source>
</evidence>
<evidence type="ECO:0000313" key="10">
    <source>
        <dbReference type="EMBL" id="GMT13067.1"/>
    </source>
</evidence>
<accession>A0AAV5V2M9</accession>
<sequence>YRISQGHKMGGWRLESGRFLLLVTFPVGAFWLFNQPNLFKHAMRGYKMPETTAGDEAMAKFKEEITVQKRKEEYERFIKEQMAFEESKKMREKMGL</sequence>
<keyword evidence="6" id="KW-0496">Mitochondrion</keyword>
<evidence type="ECO:0000256" key="7">
    <source>
        <dbReference type="ARBA" id="ARBA00023136"/>
    </source>
</evidence>
<gene>
    <name evidence="10" type="ORF">PFISCL1PPCAC_4364</name>
</gene>
<dbReference type="Proteomes" id="UP001432322">
    <property type="component" value="Unassembled WGS sequence"/>
</dbReference>
<comment type="caution">
    <text evidence="10">The sequence shown here is derived from an EMBL/GenBank/DDBJ whole genome shotgun (WGS) entry which is preliminary data.</text>
</comment>